<feature type="transmembrane region" description="Helical" evidence="4">
    <location>
        <begin position="216"/>
        <end position="236"/>
    </location>
</feature>
<dbReference type="PANTHER" id="PTHR23518:SF2">
    <property type="entry name" value="MAJOR FACILITATOR SUPERFAMILY TRANSPORTER"/>
    <property type="match status" value="1"/>
</dbReference>
<dbReference type="SUPFAM" id="SSF103473">
    <property type="entry name" value="MFS general substrate transporter"/>
    <property type="match status" value="1"/>
</dbReference>
<keyword evidence="1 4" id="KW-0812">Transmembrane</keyword>
<dbReference type="InterPro" id="IPR020846">
    <property type="entry name" value="MFS_dom"/>
</dbReference>
<dbReference type="Proteomes" id="UP000545606">
    <property type="component" value="Unassembled WGS sequence"/>
</dbReference>
<sequence>MESPVTTPKTALPTIPRTVWALGFVSLCMDVSSELVHSLLPVFLATTLGASVLSIGIIEGIAEATALIIKVFSGALSDYIGKRKGLLLLGYGLAALTKPLFPLAHSIETVLTARFLDRIGKGIRGAPRDALVADVAPAEIRGACFGLRQSMDTVGAFMGPGLAIALMLWLNNIQQVLWFAVVPAALVIVLIVFGVQEPVRETATGRFRSPIHREQLRRFSADYWWIVLIGAVFTLARFSEAFLILRAQQMGIGSSWVPLVMVVMSMFYMASAYPAGWLSDRISRRHLLGYGLGLLVVADLVLGQATSISAVYVGAALWGLHMGFSQGILATMVADTTPSDMKGTAFGVFNLLSGLAMLLASVIAGSLWQYWGASTTFYAGAIIAGVAWLLLRQRSV</sequence>
<evidence type="ECO:0000256" key="1">
    <source>
        <dbReference type="ARBA" id="ARBA00022692"/>
    </source>
</evidence>
<proteinExistence type="predicted"/>
<evidence type="ECO:0000313" key="6">
    <source>
        <dbReference type="EMBL" id="MBA4709116.1"/>
    </source>
</evidence>
<keyword evidence="7" id="KW-1185">Reference proteome</keyword>
<comment type="caution">
    <text evidence="6">The sequence shown here is derived from an EMBL/GenBank/DDBJ whole genome shotgun (WGS) entry which is preliminary data.</text>
</comment>
<dbReference type="InterPro" id="IPR036259">
    <property type="entry name" value="MFS_trans_sf"/>
</dbReference>
<organism evidence="6 7">
    <name type="scientific">Aquitalea aquatica</name>
    <dbReference type="NCBI Taxonomy" id="3044273"/>
    <lineage>
        <taxon>Bacteria</taxon>
        <taxon>Pseudomonadati</taxon>
        <taxon>Pseudomonadota</taxon>
        <taxon>Betaproteobacteria</taxon>
        <taxon>Neisseriales</taxon>
        <taxon>Chromobacteriaceae</taxon>
        <taxon>Aquitalea</taxon>
    </lineage>
</organism>
<dbReference type="InterPro" id="IPR011701">
    <property type="entry name" value="MFS"/>
</dbReference>
<protein>
    <submittedName>
        <fullName evidence="6">MFS transporter</fullName>
    </submittedName>
</protein>
<feature type="transmembrane region" description="Helical" evidence="4">
    <location>
        <begin position="151"/>
        <end position="170"/>
    </location>
</feature>
<feature type="transmembrane region" description="Helical" evidence="4">
    <location>
        <begin position="287"/>
        <end position="305"/>
    </location>
</feature>
<feature type="transmembrane region" description="Helical" evidence="4">
    <location>
        <begin position="176"/>
        <end position="195"/>
    </location>
</feature>
<evidence type="ECO:0000313" key="7">
    <source>
        <dbReference type="Proteomes" id="UP000545606"/>
    </source>
</evidence>
<dbReference type="PANTHER" id="PTHR23518">
    <property type="entry name" value="C-METHYLTRANSFERASE"/>
    <property type="match status" value="1"/>
</dbReference>
<evidence type="ECO:0000256" key="3">
    <source>
        <dbReference type="ARBA" id="ARBA00023136"/>
    </source>
</evidence>
<dbReference type="GO" id="GO:0022857">
    <property type="term" value="F:transmembrane transporter activity"/>
    <property type="evidence" value="ECO:0007669"/>
    <property type="project" value="InterPro"/>
</dbReference>
<feature type="transmembrane region" description="Helical" evidence="4">
    <location>
        <begin position="345"/>
        <end position="364"/>
    </location>
</feature>
<feature type="domain" description="Major facilitator superfamily (MFS) profile" evidence="5">
    <location>
        <begin position="18"/>
        <end position="396"/>
    </location>
</feature>
<dbReference type="AlphaFoldDB" id="A0A838Y364"/>
<accession>A0A838Y364</accession>
<dbReference type="Pfam" id="PF07690">
    <property type="entry name" value="MFS_1"/>
    <property type="match status" value="1"/>
</dbReference>
<evidence type="ECO:0000256" key="2">
    <source>
        <dbReference type="ARBA" id="ARBA00022989"/>
    </source>
</evidence>
<feature type="transmembrane region" description="Helical" evidence="4">
    <location>
        <begin position="39"/>
        <end position="62"/>
    </location>
</feature>
<dbReference type="PROSITE" id="PS50850">
    <property type="entry name" value="MFS"/>
    <property type="match status" value="1"/>
</dbReference>
<evidence type="ECO:0000259" key="5">
    <source>
        <dbReference type="PROSITE" id="PS50850"/>
    </source>
</evidence>
<dbReference type="RefSeq" id="WP_181836198.1">
    <property type="nucleotide sequence ID" value="NZ_JACERN010000031.1"/>
</dbReference>
<keyword evidence="2 4" id="KW-1133">Transmembrane helix</keyword>
<keyword evidence="3 4" id="KW-0472">Membrane</keyword>
<evidence type="ECO:0000256" key="4">
    <source>
        <dbReference type="SAM" id="Phobius"/>
    </source>
</evidence>
<gene>
    <name evidence="6" type="ORF">H2Z84_12095</name>
</gene>
<feature type="transmembrane region" description="Helical" evidence="4">
    <location>
        <begin position="256"/>
        <end position="275"/>
    </location>
</feature>
<feature type="transmembrane region" description="Helical" evidence="4">
    <location>
        <begin position="311"/>
        <end position="333"/>
    </location>
</feature>
<feature type="transmembrane region" description="Helical" evidence="4">
    <location>
        <begin position="370"/>
        <end position="391"/>
    </location>
</feature>
<reference evidence="6 7" key="1">
    <citation type="submission" date="2020-07" db="EMBL/GenBank/DDBJ databases">
        <title>Draft genome sequence of violacein-producing bacteria and related species.</title>
        <authorList>
            <person name="Wilson H.S."/>
            <person name="De Leon M.E."/>
        </authorList>
    </citation>
    <scope>NUCLEOTIDE SEQUENCE [LARGE SCALE GENOMIC DNA]</scope>
    <source>
        <strain evidence="6 7">HSC-21Su07</strain>
    </source>
</reference>
<name>A0A838Y364_9NEIS</name>
<dbReference type="CDD" id="cd17370">
    <property type="entry name" value="MFS_MJ1317_like"/>
    <property type="match status" value="1"/>
</dbReference>
<dbReference type="EMBL" id="JACERN010000031">
    <property type="protein sequence ID" value="MBA4709116.1"/>
    <property type="molecule type" value="Genomic_DNA"/>
</dbReference>
<dbReference type="Gene3D" id="1.20.1250.20">
    <property type="entry name" value="MFS general substrate transporter like domains"/>
    <property type="match status" value="2"/>
</dbReference>